<dbReference type="PANTHER" id="PTHR38795">
    <property type="entry name" value="DUF6604 DOMAIN-CONTAINING PROTEIN"/>
    <property type="match status" value="1"/>
</dbReference>
<feature type="compositionally biased region" description="Basic and acidic residues" evidence="1">
    <location>
        <begin position="902"/>
        <end position="912"/>
    </location>
</feature>
<evidence type="ECO:0000313" key="3">
    <source>
        <dbReference type="EMBL" id="TDZ33657.1"/>
    </source>
</evidence>
<dbReference type="AlphaFoldDB" id="A0A4R8Q593"/>
<dbReference type="Proteomes" id="UP000295083">
    <property type="component" value="Unassembled WGS sequence"/>
</dbReference>
<name>A0A4R8Q593_9PEZI</name>
<evidence type="ECO:0000256" key="1">
    <source>
        <dbReference type="SAM" id="MobiDB-lite"/>
    </source>
</evidence>
<feature type="region of interest" description="Disordered" evidence="1">
    <location>
        <begin position="168"/>
        <end position="190"/>
    </location>
</feature>
<protein>
    <recommendedName>
        <fullName evidence="2">DUF6604 domain-containing protein</fullName>
    </recommendedName>
</protein>
<feature type="domain" description="DUF6604" evidence="2">
    <location>
        <begin position="307"/>
        <end position="486"/>
    </location>
</feature>
<dbReference type="EMBL" id="QAPG01000061">
    <property type="protein sequence ID" value="TDZ33657.1"/>
    <property type="molecule type" value="Genomic_DNA"/>
</dbReference>
<dbReference type="Pfam" id="PF20253">
    <property type="entry name" value="DUF6604"/>
    <property type="match status" value="1"/>
</dbReference>
<dbReference type="InterPro" id="IPR046539">
    <property type="entry name" value="DUF6604"/>
</dbReference>
<sequence length="1048" mass="118693">MPLSQSIWNLSSSTVGSSRSRRSSVALSHVWGSAEDEKRAYKAVAFCLASRTGCPSKPPKSLKFKSLYPHAFDFSETEMWQIMETKEHIRLIGAAIQARRQAEGDLRACGADEWDEQERNMKRCLDILVRVSVVLQMSIPERHREAPILPIDSLQMLRQLDEIEFESTGERYADPPKITRRSTNPFSSKVSLGDKMKQVVSWFKPPGKSSSSSSSKANENAEFDPETAFMYTFYDIFKLDIDYITEQMQDVQHPCGNAARWRAAEQAYDQYLKCVLKLIPVFCMQWWFNPEKEEIELSDVLNTVGDAIKDFIPLAQHIAASKKPVVDVPETFARTITRVIDTRSSFGSQMDQHGLERDVKSDETHSFFVGVLEQVREVLKPRMSASSAHWEKSSVSNFIDAPDIERPVNTNDSDKTVYVSEAPSFADLEEAVFAYALMLDDLNKIRSQVRSIWRNYRAGLYELASAAVATNTAIDLSRNIIDEVIPILQPHGGVRKIASTFYITVMLSKGFSVESLGIDPNQASGTGYFNYDTYDLADTMYYNVWRLLDAFSRVLTPRGIPLFKPGYYGIYDPSSNRETKSGQEKFQEDQILIMELCTELVLIARRLPTWPVEDGLLRGMKELIETRELPFSLVFAAQIYLDIHHSLREDVVRGLHEMVKSTSIIRNDVARHLEFHQNLKIRTWPASNDAVLKSMNMMIGWLGRDPIHDVKVKEYRESGTVLSADTEKYYLLRNSPVMAGLILYHYRAQLYDIGITVANAWGSMTCSAHLYNALQSERLLQDVWKDMDVAMSLLGQQSFFVGGAPKTAADYLKKFCWQMGTSVAAFANPKNRRAKVAIESRAGPRGIKQGAPVSSIFAERYVNGASNVEWTAEYVEKIISRSEWGEQEQPSAGIPPSVTKINDPKKPQEIRSGRQQKQAAKDGRLSPDQLVRSLALALQSESLEFAYPYLLLHRWCWQLLRAIKERCDPLLREIFTAAYMEKETELPFVVGYILLANSGVEAQRKDDRLMKAAAEAINSFLSVSGELCIDVAREGGFDVSFEFEEDEE</sequence>
<reference evidence="3 4" key="1">
    <citation type="submission" date="2018-11" db="EMBL/GenBank/DDBJ databases">
        <title>Genome sequence and assembly of Colletotrichum spinosum.</title>
        <authorList>
            <person name="Gan P."/>
            <person name="Shirasu K."/>
        </authorList>
    </citation>
    <scope>NUCLEOTIDE SEQUENCE [LARGE SCALE GENOMIC DNA]</scope>
    <source>
        <strain evidence="3 4">CBS 515.97</strain>
    </source>
</reference>
<feature type="region of interest" description="Disordered" evidence="1">
    <location>
        <begin position="886"/>
        <end position="925"/>
    </location>
</feature>
<dbReference type="PANTHER" id="PTHR38795:SF1">
    <property type="entry name" value="DUF6604 DOMAIN-CONTAINING PROTEIN"/>
    <property type="match status" value="1"/>
</dbReference>
<evidence type="ECO:0000259" key="2">
    <source>
        <dbReference type="Pfam" id="PF20253"/>
    </source>
</evidence>
<feature type="compositionally biased region" description="Polar residues" evidence="1">
    <location>
        <begin position="181"/>
        <end position="190"/>
    </location>
</feature>
<comment type="caution">
    <text evidence="3">The sequence shown here is derived from an EMBL/GenBank/DDBJ whole genome shotgun (WGS) entry which is preliminary data.</text>
</comment>
<evidence type="ECO:0000313" key="4">
    <source>
        <dbReference type="Proteomes" id="UP000295083"/>
    </source>
</evidence>
<gene>
    <name evidence="3" type="ORF">C8035_v010693</name>
</gene>
<accession>A0A4R8Q593</accession>
<keyword evidence="4" id="KW-1185">Reference proteome</keyword>
<proteinExistence type="predicted"/>
<organism evidence="3 4">
    <name type="scientific">Colletotrichum spinosum</name>
    <dbReference type="NCBI Taxonomy" id="1347390"/>
    <lineage>
        <taxon>Eukaryota</taxon>
        <taxon>Fungi</taxon>
        <taxon>Dikarya</taxon>
        <taxon>Ascomycota</taxon>
        <taxon>Pezizomycotina</taxon>
        <taxon>Sordariomycetes</taxon>
        <taxon>Hypocreomycetidae</taxon>
        <taxon>Glomerellales</taxon>
        <taxon>Glomerellaceae</taxon>
        <taxon>Colletotrichum</taxon>
        <taxon>Colletotrichum orbiculare species complex</taxon>
    </lineage>
</organism>